<comment type="similarity">
    <text evidence="2 6">Belongs to the peroxisomal membrane protein PXMP2/4 family.</text>
</comment>
<feature type="transmembrane region" description="Helical" evidence="6">
    <location>
        <begin position="93"/>
        <end position="111"/>
    </location>
</feature>
<feature type="transmembrane region" description="Helical" evidence="6">
    <location>
        <begin position="68"/>
        <end position="86"/>
    </location>
</feature>
<organism evidence="7 8">
    <name type="scientific">Phaeomoniella chlamydospora</name>
    <name type="common">Phaeoacremonium chlamydosporum</name>
    <dbReference type="NCBI Taxonomy" id="158046"/>
    <lineage>
        <taxon>Eukaryota</taxon>
        <taxon>Fungi</taxon>
        <taxon>Dikarya</taxon>
        <taxon>Ascomycota</taxon>
        <taxon>Pezizomycotina</taxon>
        <taxon>Eurotiomycetes</taxon>
        <taxon>Chaetothyriomycetidae</taxon>
        <taxon>Phaeomoniellales</taxon>
        <taxon>Phaeomoniellaceae</taxon>
        <taxon>Phaeomoniella</taxon>
    </lineage>
</organism>
<reference evidence="7 8" key="2">
    <citation type="submission" date="2015-05" db="EMBL/GenBank/DDBJ databases">
        <authorList>
            <person name="Morales-Cruz A."/>
            <person name="Amrine K.C."/>
            <person name="Cantu D."/>
        </authorList>
    </citation>
    <scope>NUCLEOTIDE SEQUENCE [LARGE SCALE GENOMIC DNA]</scope>
    <source>
        <strain evidence="7">UCRPC4</strain>
    </source>
</reference>
<keyword evidence="4 6" id="KW-1133">Transmembrane helix</keyword>
<feature type="transmembrane region" description="Helical" evidence="6">
    <location>
        <begin position="27"/>
        <end position="48"/>
    </location>
</feature>
<dbReference type="PANTHER" id="PTHR11266">
    <property type="entry name" value="PEROXISOMAL MEMBRANE PROTEIN 2, PXMP2 MPV17"/>
    <property type="match status" value="1"/>
</dbReference>
<evidence type="ECO:0000256" key="1">
    <source>
        <dbReference type="ARBA" id="ARBA00004141"/>
    </source>
</evidence>
<reference evidence="7 8" key="1">
    <citation type="submission" date="2015-05" db="EMBL/GenBank/DDBJ databases">
        <title>Distinctive expansion of gene families associated with plant cell wall degradation and secondary metabolism in the genomes of grapevine trunk pathogens.</title>
        <authorList>
            <person name="Lawrence D.P."/>
            <person name="Travadon R."/>
            <person name="Rolshausen P.E."/>
            <person name="Baumgartner K."/>
        </authorList>
    </citation>
    <scope>NUCLEOTIDE SEQUENCE [LARGE SCALE GENOMIC DNA]</scope>
    <source>
        <strain evidence="7">UCRPC4</strain>
    </source>
</reference>
<dbReference type="PANTHER" id="PTHR11266:SF80">
    <property type="entry name" value="PEROXISOMAL MEMBRANE PROTEIN 2"/>
    <property type="match status" value="1"/>
</dbReference>
<comment type="caution">
    <text evidence="7">The sequence shown here is derived from an EMBL/GenBank/DDBJ whole genome shotgun (WGS) entry which is preliminary data.</text>
</comment>
<name>A0A0G2EIC6_PHACM</name>
<keyword evidence="5 6" id="KW-0472">Membrane</keyword>
<accession>A0A0G2EIC6</accession>
<protein>
    <submittedName>
        <fullName evidence="7">Putative integral membrane mpv17 pmp22</fullName>
    </submittedName>
</protein>
<dbReference type="Pfam" id="PF04117">
    <property type="entry name" value="Mpv17_PMP22"/>
    <property type="match status" value="1"/>
</dbReference>
<evidence type="ECO:0000256" key="3">
    <source>
        <dbReference type="ARBA" id="ARBA00022692"/>
    </source>
</evidence>
<dbReference type="InterPro" id="IPR007248">
    <property type="entry name" value="Mpv17_PMP22"/>
</dbReference>
<dbReference type="AlphaFoldDB" id="A0A0G2EIC6"/>
<keyword evidence="8" id="KW-1185">Reference proteome</keyword>
<gene>
    <name evidence="7" type="ORF">UCRPC4_g03377</name>
</gene>
<evidence type="ECO:0000256" key="2">
    <source>
        <dbReference type="ARBA" id="ARBA00006824"/>
    </source>
</evidence>
<evidence type="ECO:0000313" key="7">
    <source>
        <dbReference type="EMBL" id="KKY21961.1"/>
    </source>
</evidence>
<evidence type="ECO:0000256" key="6">
    <source>
        <dbReference type="RuleBase" id="RU363053"/>
    </source>
</evidence>
<evidence type="ECO:0000313" key="8">
    <source>
        <dbReference type="Proteomes" id="UP000053317"/>
    </source>
</evidence>
<dbReference type="GO" id="GO:0005778">
    <property type="term" value="C:peroxisomal membrane"/>
    <property type="evidence" value="ECO:0007669"/>
    <property type="project" value="TreeGrafter"/>
</dbReference>
<dbReference type="OrthoDB" id="10267969at2759"/>
<dbReference type="Proteomes" id="UP000053317">
    <property type="component" value="Unassembled WGS sequence"/>
</dbReference>
<proteinExistence type="inferred from homology"/>
<evidence type="ECO:0000256" key="5">
    <source>
        <dbReference type="ARBA" id="ARBA00023136"/>
    </source>
</evidence>
<keyword evidence="3 6" id="KW-0812">Transmembrane</keyword>
<sequence length="112" mass="12215">MRGKDSERKVLMHDDKKFSVANTAKKFAYDQTLGALLNTIAFIVGMGLLKGKTTSTIVADVQKDFWPITTNGLKLWPLVSLFNFAVVPVEKRVIVGGIVGIGWGVYLSLMAG</sequence>
<evidence type="ECO:0000256" key="4">
    <source>
        <dbReference type="ARBA" id="ARBA00022989"/>
    </source>
</evidence>
<dbReference type="EMBL" id="LCWF01000080">
    <property type="protein sequence ID" value="KKY21961.1"/>
    <property type="molecule type" value="Genomic_DNA"/>
</dbReference>
<comment type="subcellular location">
    <subcellularLocation>
        <location evidence="1">Membrane</location>
        <topology evidence="1">Multi-pass membrane protein</topology>
    </subcellularLocation>
</comment>